<comment type="subcellular location">
    <subcellularLocation>
        <location evidence="1">Cell membrane</location>
        <topology evidence="1">Multi-pass membrane protein</topology>
    </subcellularLocation>
</comment>
<keyword evidence="6 8" id="KW-0472">Membrane</keyword>
<evidence type="ECO:0000256" key="4">
    <source>
        <dbReference type="ARBA" id="ARBA00022692"/>
    </source>
</evidence>
<evidence type="ECO:0000313" key="10">
    <source>
        <dbReference type="Proteomes" id="UP000321379"/>
    </source>
</evidence>
<feature type="transmembrane region" description="Helical" evidence="8">
    <location>
        <begin position="479"/>
        <end position="501"/>
    </location>
</feature>
<feature type="transmembrane region" description="Helical" evidence="8">
    <location>
        <begin position="117"/>
        <end position="140"/>
    </location>
</feature>
<dbReference type="CDD" id="cd13127">
    <property type="entry name" value="MATE_tuaB_like"/>
    <property type="match status" value="1"/>
</dbReference>
<proteinExistence type="inferred from homology"/>
<dbReference type="EMBL" id="VRMG01000007">
    <property type="protein sequence ID" value="TXN30439.1"/>
    <property type="molecule type" value="Genomic_DNA"/>
</dbReference>
<evidence type="ECO:0000256" key="6">
    <source>
        <dbReference type="ARBA" id="ARBA00023136"/>
    </source>
</evidence>
<dbReference type="InterPro" id="IPR050833">
    <property type="entry name" value="Poly_Biosynth_Transport"/>
</dbReference>
<feature type="transmembrane region" description="Helical" evidence="8">
    <location>
        <begin position="330"/>
        <end position="352"/>
    </location>
</feature>
<keyword evidence="3" id="KW-1003">Cell membrane</keyword>
<evidence type="ECO:0000313" key="9">
    <source>
        <dbReference type="EMBL" id="TXN30439.1"/>
    </source>
</evidence>
<feature type="transmembrane region" description="Helical" evidence="8">
    <location>
        <begin position="448"/>
        <end position="473"/>
    </location>
</feature>
<evidence type="ECO:0000256" key="3">
    <source>
        <dbReference type="ARBA" id="ARBA00022475"/>
    </source>
</evidence>
<feature type="transmembrane region" description="Helical" evidence="8">
    <location>
        <begin position="390"/>
        <end position="411"/>
    </location>
</feature>
<feature type="transmembrane region" description="Helical" evidence="8">
    <location>
        <begin position="81"/>
        <end position="105"/>
    </location>
</feature>
<feature type="transmembrane region" description="Helical" evidence="8">
    <location>
        <begin position="179"/>
        <end position="201"/>
    </location>
</feature>
<feature type="region of interest" description="Disordered" evidence="7">
    <location>
        <begin position="1"/>
        <end position="24"/>
    </location>
</feature>
<comment type="similarity">
    <text evidence="2">Belongs to the polysaccharide synthase family.</text>
</comment>
<dbReference type="PANTHER" id="PTHR30250:SF10">
    <property type="entry name" value="LIPOPOLYSACCHARIDE BIOSYNTHESIS PROTEIN WZXC"/>
    <property type="match status" value="1"/>
</dbReference>
<dbReference type="PANTHER" id="PTHR30250">
    <property type="entry name" value="PST FAMILY PREDICTED COLANIC ACID TRANSPORTER"/>
    <property type="match status" value="1"/>
</dbReference>
<comment type="caution">
    <text evidence="9">The sequence shown here is derived from an EMBL/GenBank/DDBJ whole genome shotgun (WGS) entry which is preliminary data.</text>
</comment>
<gene>
    <name evidence="9" type="ORF">FVP33_10635</name>
</gene>
<feature type="transmembrane region" description="Helical" evidence="8">
    <location>
        <begin position="152"/>
        <end position="172"/>
    </location>
</feature>
<evidence type="ECO:0000256" key="5">
    <source>
        <dbReference type="ARBA" id="ARBA00022989"/>
    </source>
</evidence>
<accession>A0A5C8UQ85</accession>
<organism evidence="9 10">
    <name type="scientific">Lacisediminihabitans profunda</name>
    <dbReference type="NCBI Taxonomy" id="2594790"/>
    <lineage>
        <taxon>Bacteria</taxon>
        <taxon>Bacillati</taxon>
        <taxon>Actinomycetota</taxon>
        <taxon>Actinomycetes</taxon>
        <taxon>Micrococcales</taxon>
        <taxon>Microbacteriaceae</taxon>
        <taxon>Lacisediminihabitans</taxon>
    </lineage>
</organism>
<evidence type="ECO:0000256" key="8">
    <source>
        <dbReference type="SAM" id="Phobius"/>
    </source>
</evidence>
<feature type="transmembrane region" description="Helical" evidence="8">
    <location>
        <begin position="417"/>
        <end position="436"/>
    </location>
</feature>
<dbReference type="Pfam" id="PF13440">
    <property type="entry name" value="Polysacc_synt_3"/>
    <property type="match status" value="1"/>
</dbReference>
<dbReference type="Proteomes" id="UP000321379">
    <property type="component" value="Unassembled WGS sequence"/>
</dbReference>
<protein>
    <submittedName>
        <fullName evidence="9">Lipopolysaccharide biosynthesis protein</fullName>
    </submittedName>
</protein>
<keyword evidence="4 8" id="KW-0812">Transmembrane</keyword>
<reference evidence="9 10" key="1">
    <citation type="submission" date="2019-08" db="EMBL/GenBank/DDBJ databases">
        <title>Bacterial whole genome sequence for Glaciihabitans sp. CHu50b-6-2.</title>
        <authorList>
            <person name="Jin L."/>
        </authorList>
    </citation>
    <scope>NUCLEOTIDE SEQUENCE [LARGE SCALE GENOMIC DNA]</scope>
    <source>
        <strain evidence="9 10">CHu50b-6-2</strain>
    </source>
</reference>
<sequence>MTGRSSEGPEPTLESLASEWSPPSAIPTAEPLASPAANSTVGGRAASGVFWLTAQKWATRLLGFVTIAVLTRLLSPQDFGTVAAASTILPFFYLLADLGFAAYIVQVAKVDQRMLSTAFWFSLSAGVVLCAALVAIAPLMGVIFGDPGVVPVLQALALWVIFTAFGSAPMAILRRDMRFAVLAGQGAIAAVIAQVAAMVLAFSGFGVWALVGQSLIAPVITSILAWISTRWHPNLEFSRSEFAIMTRFGGQVLGVEFVAMLRASGEAAVISSTLGLAALGYMNIAQRLVQVVQELTGSAIVPVTTVAFARIREDAERLLNAYLRALRLSYAVLSLPLTIVAVAAPLMIPIVFGKGWEATYTVAQILALAGLLTVGASLDHGLFYGIGKPGGWFVYALIIDAITFGTTAVLAHIGLIFVAWGFLGVCVLATISRWFLVARILSSRVRVVAGPFMFVLAAALTSGAAGWGVMLLTQGMPRVVSIILIAVGVTIVHLTATRLLAPTVLSEGLALLARSKWGSRIPILRSRRGKP</sequence>
<dbReference type="GO" id="GO:0005886">
    <property type="term" value="C:plasma membrane"/>
    <property type="evidence" value="ECO:0007669"/>
    <property type="project" value="UniProtKB-SubCell"/>
</dbReference>
<dbReference type="AlphaFoldDB" id="A0A5C8UQ85"/>
<name>A0A5C8UQ85_9MICO</name>
<feature type="transmembrane region" description="Helical" evidence="8">
    <location>
        <begin position="358"/>
        <end position="378"/>
    </location>
</feature>
<feature type="transmembrane region" description="Helical" evidence="8">
    <location>
        <begin position="207"/>
        <end position="227"/>
    </location>
</feature>
<evidence type="ECO:0000256" key="2">
    <source>
        <dbReference type="ARBA" id="ARBA00007430"/>
    </source>
</evidence>
<keyword evidence="5 8" id="KW-1133">Transmembrane helix</keyword>
<dbReference type="RefSeq" id="WP_147783623.1">
    <property type="nucleotide sequence ID" value="NZ_VRMG01000007.1"/>
</dbReference>
<evidence type="ECO:0000256" key="7">
    <source>
        <dbReference type="SAM" id="MobiDB-lite"/>
    </source>
</evidence>
<evidence type="ECO:0000256" key="1">
    <source>
        <dbReference type="ARBA" id="ARBA00004651"/>
    </source>
</evidence>
<keyword evidence="10" id="KW-1185">Reference proteome</keyword>